<dbReference type="InterPro" id="IPR036259">
    <property type="entry name" value="MFS_trans_sf"/>
</dbReference>
<evidence type="ECO:0000256" key="6">
    <source>
        <dbReference type="ARBA" id="ARBA00023136"/>
    </source>
</evidence>
<evidence type="ECO:0000256" key="1">
    <source>
        <dbReference type="ARBA" id="ARBA00004141"/>
    </source>
</evidence>
<evidence type="ECO:0000256" key="4">
    <source>
        <dbReference type="ARBA" id="ARBA00022692"/>
    </source>
</evidence>
<organism evidence="10 11">
    <name type="scientific">Capronia epimyces CBS 606.96</name>
    <dbReference type="NCBI Taxonomy" id="1182542"/>
    <lineage>
        <taxon>Eukaryota</taxon>
        <taxon>Fungi</taxon>
        <taxon>Dikarya</taxon>
        <taxon>Ascomycota</taxon>
        <taxon>Pezizomycotina</taxon>
        <taxon>Eurotiomycetes</taxon>
        <taxon>Chaetothyriomycetidae</taxon>
        <taxon>Chaetothyriales</taxon>
        <taxon>Herpotrichiellaceae</taxon>
        <taxon>Capronia</taxon>
    </lineage>
</organism>
<dbReference type="GO" id="GO:0005351">
    <property type="term" value="F:carbohydrate:proton symporter activity"/>
    <property type="evidence" value="ECO:0007669"/>
    <property type="project" value="TreeGrafter"/>
</dbReference>
<comment type="similarity">
    <text evidence="2 7">Belongs to the major facilitator superfamily. Sugar transporter (TC 2.A.1.1) family.</text>
</comment>
<dbReference type="PANTHER" id="PTHR48022:SF31">
    <property type="entry name" value="HEXOSE TRANSPORTER"/>
    <property type="match status" value="1"/>
</dbReference>
<feature type="transmembrane region" description="Helical" evidence="8">
    <location>
        <begin position="95"/>
        <end position="113"/>
    </location>
</feature>
<comment type="subcellular location">
    <subcellularLocation>
        <location evidence="1">Membrane</location>
        <topology evidence="1">Multi-pass membrane protein</topology>
    </subcellularLocation>
</comment>
<dbReference type="PROSITE" id="PS50850">
    <property type="entry name" value="MFS"/>
    <property type="match status" value="1"/>
</dbReference>
<dbReference type="InterPro" id="IPR050360">
    <property type="entry name" value="MFS_Sugar_Transporters"/>
</dbReference>
<dbReference type="Gene3D" id="1.20.1250.20">
    <property type="entry name" value="MFS general substrate transporter like domains"/>
    <property type="match status" value="1"/>
</dbReference>
<keyword evidence="11" id="KW-1185">Reference proteome</keyword>
<dbReference type="RefSeq" id="XP_007736109.1">
    <property type="nucleotide sequence ID" value="XM_007737919.1"/>
</dbReference>
<evidence type="ECO:0000256" key="2">
    <source>
        <dbReference type="ARBA" id="ARBA00010992"/>
    </source>
</evidence>
<feature type="transmembrane region" description="Helical" evidence="8">
    <location>
        <begin position="343"/>
        <end position="361"/>
    </location>
</feature>
<keyword evidence="5 8" id="KW-1133">Transmembrane helix</keyword>
<dbReference type="FunFam" id="1.20.1250.20:FF:000134">
    <property type="entry name" value="MFS sugar transporter protein"/>
    <property type="match status" value="1"/>
</dbReference>
<dbReference type="PANTHER" id="PTHR48022">
    <property type="entry name" value="PLASTIDIC GLUCOSE TRANSPORTER 4"/>
    <property type="match status" value="1"/>
</dbReference>
<feature type="transmembrane region" description="Helical" evidence="8">
    <location>
        <begin position="275"/>
        <end position="297"/>
    </location>
</feature>
<feature type="transmembrane region" description="Helical" evidence="8">
    <location>
        <begin position="317"/>
        <end position="336"/>
    </location>
</feature>
<keyword evidence="3 7" id="KW-0813">Transport</keyword>
<dbReference type="eggNOG" id="KOG0254">
    <property type="taxonomic scope" value="Eukaryota"/>
</dbReference>
<feature type="transmembrane region" description="Helical" evidence="8">
    <location>
        <begin position="119"/>
        <end position="141"/>
    </location>
</feature>
<accession>W9XQD5</accession>
<protein>
    <recommendedName>
        <fullName evidence="9">Major facilitator superfamily (MFS) profile domain-containing protein</fullName>
    </recommendedName>
</protein>
<dbReference type="SUPFAM" id="SSF103473">
    <property type="entry name" value="MFS general substrate transporter"/>
    <property type="match status" value="1"/>
</dbReference>
<dbReference type="EMBL" id="AMGY01000007">
    <property type="protein sequence ID" value="EXJ79535.1"/>
    <property type="molecule type" value="Genomic_DNA"/>
</dbReference>
<feature type="transmembrane region" description="Helical" evidence="8">
    <location>
        <begin position="182"/>
        <end position="205"/>
    </location>
</feature>
<gene>
    <name evidence="10" type="ORF">A1O3_07814</name>
</gene>
<feature type="transmembrane region" description="Helical" evidence="8">
    <location>
        <begin position="373"/>
        <end position="393"/>
    </location>
</feature>
<dbReference type="InterPro" id="IPR005828">
    <property type="entry name" value="MFS_sugar_transport-like"/>
</dbReference>
<proteinExistence type="inferred from homology"/>
<evidence type="ECO:0000313" key="11">
    <source>
        <dbReference type="Proteomes" id="UP000019478"/>
    </source>
</evidence>
<feature type="transmembrane region" description="Helical" evidence="8">
    <location>
        <begin position="60"/>
        <end position="83"/>
    </location>
</feature>
<dbReference type="Proteomes" id="UP000019478">
    <property type="component" value="Unassembled WGS sequence"/>
</dbReference>
<reference evidence="10 11" key="1">
    <citation type="submission" date="2013-03" db="EMBL/GenBank/DDBJ databases">
        <title>The Genome Sequence of Capronia epimyces CBS 606.96.</title>
        <authorList>
            <consortium name="The Broad Institute Genomics Platform"/>
            <person name="Cuomo C."/>
            <person name="de Hoog S."/>
            <person name="Gorbushina A."/>
            <person name="Walker B."/>
            <person name="Young S.K."/>
            <person name="Zeng Q."/>
            <person name="Gargeya S."/>
            <person name="Fitzgerald M."/>
            <person name="Haas B."/>
            <person name="Abouelleil A."/>
            <person name="Allen A.W."/>
            <person name="Alvarado L."/>
            <person name="Arachchi H.M."/>
            <person name="Berlin A.M."/>
            <person name="Chapman S.B."/>
            <person name="Gainer-Dewar J."/>
            <person name="Goldberg J."/>
            <person name="Griggs A."/>
            <person name="Gujja S."/>
            <person name="Hansen M."/>
            <person name="Howarth C."/>
            <person name="Imamovic A."/>
            <person name="Ireland A."/>
            <person name="Larimer J."/>
            <person name="McCowan C."/>
            <person name="Murphy C."/>
            <person name="Pearson M."/>
            <person name="Poon T.W."/>
            <person name="Priest M."/>
            <person name="Roberts A."/>
            <person name="Saif S."/>
            <person name="Shea T."/>
            <person name="Sisk P."/>
            <person name="Sykes S."/>
            <person name="Wortman J."/>
            <person name="Nusbaum C."/>
            <person name="Birren B."/>
        </authorList>
    </citation>
    <scope>NUCLEOTIDE SEQUENCE [LARGE SCALE GENOMIC DNA]</scope>
    <source>
        <strain evidence="10 11">CBS 606.96</strain>
    </source>
</reference>
<evidence type="ECO:0000313" key="10">
    <source>
        <dbReference type="EMBL" id="EXJ79535.1"/>
    </source>
</evidence>
<dbReference type="GeneID" id="19171909"/>
<evidence type="ECO:0000259" key="9">
    <source>
        <dbReference type="PROSITE" id="PS50850"/>
    </source>
</evidence>
<keyword evidence="6 8" id="KW-0472">Membrane</keyword>
<dbReference type="OrthoDB" id="4540492at2759"/>
<dbReference type="Pfam" id="PF00083">
    <property type="entry name" value="Sugar_tr"/>
    <property type="match status" value="1"/>
</dbReference>
<dbReference type="InterPro" id="IPR003663">
    <property type="entry name" value="Sugar/inositol_transpt"/>
</dbReference>
<sequence length="504" mass="55215">MASVVAFERKHVGRLVPKNPNLLYVVCVGIAVVNEATLGYDASMMNGLNILPQYTDFFHLTTATIGLNNAGIFFGGTLGAFFIQPVADGLGRKAGILIGASIALVGVILQTAAQNIGMFILGRIILGIGPAISTGAVPPLLSEVLPAKHRGKIMGFFFSCFYVGSLVSAGINYRAVNISGTWAWRLPSIFQAFWSIMALVTLPFIPESPRWLLEHGQRDAARETLAVIYGHGDPNDEQTTAVLAEIENVLHKEHQLYPGNPWKEMFASKANRHRMAIIVIFGVMIQMLGDFVISFYLGSMLTQAGITDPITQLEINIILSCWSFVVAVSGSLLLDVFGRRRTLIVCLIGMIVTLYIFGGMAKLYGTGSTNKSGIYGTIAFIFLYQGFYAFSVSPMTSLYPPEVLNLKLRTAGNAVFRFLNYGFGLLAAFTMSYAMDDLGYKFYFINASWDILFLVLVYLLFIETARVPLEEVALRFGDIHVEDLGDGVEVVESVSVEPDLKERA</sequence>
<feature type="transmembrane region" description="Helical" evidence="8">
    <location>
        <begin position="153"/>
        <end position="176"/>
    </location>
</feature>
<dbReference type="NCBIfam" id="TIGR00879">
    <property type="entry name" value="SP"/>
    <property type="match status" value="1"/>
</dbReference>
<evidence type="ECO:0000256" key="5">
    <source>
        <dbReference type="ARBA" id="ARBA00022989"/>
    </source>
</evidence>
<dbReference type="InterPro" id="IPR020846">
    <property type="entry name" value="MFS_dom"/>
</dbReference>
<feature type="transmembrane region" description="Helical" evidence="8">
    <location>
        <begin position="414"/>
        <end position="434"/>
    </location>
</feature>
<feature type="transmembrane region" description="Helical" evidence="8">
    <location>
        <begin position="440"/>
        <end position="461"/>
    </location>
</feature>
<feature type="domain" description="Major facilitator superfamily (MFS) profile" evidence="9">
    <location>
        <begin position="27"/>
        <end position="465"/>
    </location>
</feature>
<evidence type="ECO:0000256" key="8">
    <source>
        <dbReference type="SAM" id="Phobius"/>
    </source>
</evidence>
<evidence type="ECO:0000256" key="7">
    <source>
        <dbReference type="RuleBase" id="RU003346"/>
    </source>
</evidence>
<name>W9XQD5_9EURO</name>
<dbReference type="PRINTS" id="PR00171">
    <property type="entry name" value="SUGRTRNSPORT"/>
</dbReference>
<comment type="caution">
    <text evidence="10">The sequence shown here is derived from an EMBL/GenBank/DDBJ whole genome shotgun (WGS) entry which is preliminary data.</text>
</comment>
<feature type="transmembrane region" description="Helical" evidence="8">
    <location>
        <begin position="21"/>
        <end position="40"/>
    </location>
</feature>
<dbReference type="GO" id="GO:0016020">
    <property type="term" value="C:membrane"/>
    <property type="evidence" value="ECO:0007669"/>
    <property type="project" value="UniProtKB-SubCell"/>
</dbReference>
<keyword evidence="4 8" id="KW-0812">Transmembrane</keyword>
<dbReference type="HOGENOM" id="CLU_001265_30_13_1"/>
<dbReference type="AlphaFoldDB" id="W9XQD5"/>
<evidence type="ECO:0000256" key="3">
    <source>
        <dbReference type="ARBA" id="ARBA00022448"/>
    </source>
</evidence>